<dbReference type="EMBL" id="LDSL01000051">
    <property type="protein sequence ID" value="KTT23229.1"/>
    <property type="molecule type" value="Genomic_DNA"/>
</dbReference>
<sequence length="118" mass="12304">MTAATQALALALVLSVAGNAGLGWAWLRARDAVTRTTGERDSARADASACSDGVADLRDLADERARRAKAAQAAAAERRRQQEAMAQLILSTPAAVPGDVCASAQARVDSWMRGRTAP</sequence>
<protein>
    <submittedName>
        <fullName evidence="1">Uncharacterized protein</fullName>
    </submittedName>
</protein>
<evidence type="ECO:0000313" key="2">
    <source>
        <dbReference type="Proteomes" id="UP000072741"/>
    </source>
</evidence>
<dbReference type="OrthoDB" id="8795595at2"/>
<dbReference type="AlphaFoldDB" id="A0A147GZZ0"/>
<proteinExistence type="predicted"/>
<name>A0A147GZZ0_9BURK</name>
<comment type="caution">
    <text evidence="1">The sequence shown here is derived from an EMBL/GenBank/DDBJ whole genome shotgun (WGS) entry which is preliminary data.</text>
</comment>
<keyword evidence="2" id="KW-1185">Reference proteome</keyword>
<accession>A0A147GZZ0</accession>
<gene>
    <name evidence="1" type="ORF">NS331_08410</name>
</gene>
<reference evidence="1 2" key="1">
    <citation type="journal article" date="2016" name="Front. Microbiol.">
        <title>Genomic Resource of Rice Seed Associated Bacteria.</title>
        <authorList>
            <person name="Midha S."/>
            <person name="Bansal K."/>
            <person name="Sharma S."/>
            <person name="Kumar N."/>
            <person name="Patil P.P."/>
            <person name="Chaudhry V."/>
            <person name="Patil P.B."/>
        </authorList>
    </citation>
    <scope>NUCLEOTIDE SEQUENCE [LARGE SCALE GENOMIC DNA]</scope>
    <source>
        <strain evidence="1 2">NS331</strain>
    </source>
</reference>
<evidence type="ECO:0000313" key="1">
    <source>
        <dbReference type="EMBL" id="KTT23229.1"/>
    </source>
</evidence>
<organism evidence="1 2">
    <name type="scientific">Pseudacidovorax intermedius</name>
    <dbReference type="NCBI Taxonomy" id="433924"/>
    <lineage>
        <taxon>Bacteria</taxon>
        <taxon>Pseudomonadati</taxon>
        <taxon>Pseudomonadota</taxon>
        <taxon>Betaproteobacteria</taxon>
        <taxon>Burkholderiales</taxon>
        <taxon>Comamonadaceae</taxon>
        <taxon>Pseudacidovorax</taxon>
    </lineage>
</organism>
<dbReference type="Proteomes" id="UP000072741">
    <property type="component" value="Unassembled WGS sequence"/>
</dbReference>
<dbReference type="RefSeq" id="WP_058641541.1">
    <property type="nucleotide sequence ID" value="NZ_LDSL01000051.1"/>
</dbReference>